<dbReference type="AlphaFoldDB" id="A0A9J5XV46"/>
<keyword evidence="2" id="KW-1185">Reference proteome</keyword>
<dbReference type="Proteomes" id="UP000824120">
    <property type="component" value="Chromosome 8"/>
</dbReference>
<reference evidence="1 2" key="1">
    <citation type="submission" date="2020-09" db="EMBL/GenBank/DDBJ databases">
        <title>De no assembly of potato wild relative species, Solanum commersonii.</title>
        <authorList>
            <person name="Cho K."/>
        </authorList>
    </citation>
    <scope>NUCLEOTIDE SEQUENCE [LARGE SCALE GENOMIC DNA]</scope>
    <source>
        <strain evidence="1">LZ3.2</strain>
        <tissue evidence="1">Leaf</tissue>
    </source>
</reference>
<gene>
    <name evidence="1" type="ORF">H5410_042223</name>
</gene>
<protein>
    <submittedName>
        <fullName evidence="1">Uncharacterized protein</fullName>
    </submittedName>
</protein>
<dbReference type="EMBL" id="JACXVP010000008">
    <property type="protein sequence ID" value="KAG5591709.1"/>
    <property type="molecule type" value="Genomic_DNA"/>
</dbReference>
<evidence type="ECO:0000313" key="1">
    <source>
        <dbReference type="EMBL" id="KAG5591709.1"/>
    </source>
</evidence>
<name>A0A9J5XV46_SOLCO</name>
<sequence>MGKPTHFQGQTIPITVKPPFFADFRVLNQLVPKGKPAHFKGQTNPRADKPLFFADCRVVYRFLVIRITACFLTKIFMHVR</sequence>
<organism evidence="1 2">
    <name type="scientific">Solanum commersonii</name>
    <name type="common">Commerson's wild potato</name>
    <name type="synonym">Commerson's nightshade</name>
    <dbReference type="NCBI Taxonomy" id="4109"/>
    <lineage>
        <taxon>Eukaryota</taxon>
        <taxon>Viridiplantae</taxon>
        <taxon>Streptophyta</taxon>
        <taxon>Embryophyta</taxon>
        <taxon>Tracheophyta</taxon>
        <taxon>Spermatophyta</taxon>
        <taxon>Magnoliopsida</taxon>
        <taxon>eudicotyledons</taxon>
        <taxon>Gunneridae</taxon>
        <taxon>Pentapetalae</taxon>
        <taxon>asterids</taxon>
        <taxon>lamiids</taxon>
        <taxon>Solanales</taxon>
        <taxon>Solanaceae</taxon>
        <taxon>Solanoideae</taxon>
        <taxon>Solaneae</taxon>
        <taxon>Solanum</taxon>
    </lineage>
</organism>
<evidence type="ECO:0000313" key="2">
    <source>
        <dbReference type="Proteomes" id="UP000824120"/>
    </source>
</evidence>
<comment type="caution">
    <text evidence="1">The sequence shown here is derived from an EMBL/GenBank/DDBJ whole genome shotgun (WGS) entry which is preliminary data.</text>
</comment>
<proteinExistence type="predicted"/>
<accession>A0A9J5XV46</accession>